<reference evidence="2 3" key="3">
    <citation type="journal article" date="2017" name="Mol. Plant Pathol.">
        <title>A gapless genome sequence of the fungus Botrytis cinerea.</title>
        <authorList>
            <person name="Van Kan J.A."/>
            <person name="Stassen J.H."/>
            <person name="Mosbach A."/>
            <person name="Van Der Lee T.A."/>
            <person name="Faino L."/>
            <person name="Farmer A.D."/>
            <person name="Papasotiriou D.G."/>
            <person name="Zhou S."/>
            <person name="Seidl M.F."/>
            <person name="Cottam E."/>
            <person name="Edel D."/>
            <person name="Hahn M."/>
            <person name="Schwartz D.C."/>
            <person name="Dietrich R.A."/>
            <person name="Widdison S."/>
            <person name="Scalliet G."/>
        </authorList>
    </citation>
    <scope>NUCLEOTIDE SEQUENCE [LARGE SCALE GENOMIC DNA]</scope>
    <source>
        <strain evidence="2 3">B05.10</strain>
    </source>
</reference>
<dbReference type="VEuPathDB" id="FungiDB:Bcin08g06870"/>
<accession>A0A384JR66</accession>
<keyword evidence="1" id="KW-0472">Membrane</keyword>
<keyword evidence="3" id="KW-1185">Reference proteome</keyword>
<evidence type="ECO:0000256" key="1">
    <source>
        <dbReference type="SAM" id="Phobius"/>
    </source>
</evidence>
<reference evidence="2 3" key="1">
    <citation type="journal article" date="2011" name="PLoS Genet.">
        <title>Genomic analysis of the necrotrophic fungal pathogens Sclerotinia sclerotiorum and Botrytis cinerea.</title>
        <authorList>
            <person name="Amselem J."/>
            <person name="Cuomo C.A."/>
            <person name="van Kan J.A."/>
            <person name="Viaud M."/>
            <person name="Benito E.P."/>
            <person name="Couloux A."/>
            <person name="Coutinho P.M."/>
            <person name="de Vries R.P."/>
            <person name="Dyer P.S."/>
            <person name="Fillinger S."/>
            <person name="Fournier E."/>
            <person name="Gout L."/>
            <person name="Hahn M."/>
            <person name="Kohn L."/>
            <person name="Lapalu N."/>
            <person name="Plummer K.M."/>
            <person name="Pradier J.M."/>
            <person name="Quevillon E."/>
            <person name="Sharon A."/>
            <person name="Simon A."/>
            <person name="ten Have A."/>
            <person name="Tudzynski B."/>
            <person name="Tudzynski P."/>
            <person name="Wincker P."/>
            <person name="Andrew M."/>
            <person name="Anthouard V."/>
            <person name="Beever R.E."/>
            <person name="Beffa R."/>
            <person name="Benoit I."/>
            <person name="Bouzid O."/>
            <person name="Brault B."/>
            <person name="Chen Z."/>
            <person name="Choquer M."/>
            <person name="Collemare J."/>
            <person name="Cotton P."/>
            <person name="Danchin E.G."/>
            <person name="Da Silva C."/>
            <person name="Gautier A."/>
            <person name="Giraud C."/>
            <person name="Giraud T."/>
            <person name="Gonzalez C."/>
            <person name="Grossetete S."/>
            <person name="Guldener U."/>
            <person name="Henrissat B."/>
            <person name="Howlett B.J."/>
            <person name="Kodira C."/>
            <person name="Kretschmer M."/>
            <person name="Lappartient A."/>
            <person name="Leroch M."/>
            <person name="Levis C."/>
            <person name="Mauceli E."/>
            <person name="Neuveglise C."/>
            <person name="Oeser B."/>
            <person name="Pearson M."/>
            <person name="Poulain J."/>
            <person name="Poussereau N."/>
            <person name="Quesneville H."/>
            <person name="Rascle C."/>
            <person name="Schumacher J."/>
            <person name="Segurens B."/>
            <person name="Sexton A."/>
            <person name="Silva E."/>
            <person name="Sirven C."/>
            <person name="Soanes D.M."/>
            <person name="Talbot N.J."/>
            <person name="Templeton M."/>
            <person name="Yandava C."/>
            <person name="Yarden O."/>
            <person name="Zeng Q."/>
            <person name="Rollins J.A."/>
            <person name="Lebrun M.H."/>
            <person name="Dickman M."/>
        </authorList>
    </citation>
    <scope>NUCLEOTIDE SEQUENCE [LARGE SCALE GENOMIC DNA]</scope>
    <source>
        <strain evidence="2 3">B05.10</strain>
    </source>
</reference>
<feature type="transmembrane region" description="Helical" evidence="1">
    <location>
        <begin position="12"/>
        <end position="35"/>
    </location>
</feature>
<protein>
    <submittedName>
        <fullName evidence="2">Uncharacterized protein</fullName>
    </submittedName>
</protein>
<evidence type="ECO:0000313" key="3">
    <source>
        <dbReference type="Proteomes" id="UP000001798"/>
    </source>
</evidence>
<evidence type="ECO:0000313" key="2">
    <source>
        <dbReference type="EMBL" id="ATZ53076.1"/>
    </source>
</evidence>
<dbReference type="RefSeq" id="XP_024550597.1">
    <property type="nucleotide sequence ID" value="XM_024694804.1"/>
</dbReference>
<keyword evidence="1" id="KW-1133">Transmembrane helix</keyword>
<organism evidence="2 3">
    <name type="scientific">Botryotinia fuckeliana (strain B05.10)</name>
    <name type="common">Noble rot fungus</name>
    <name type="synonym">Botrytis cinerea</name>
    <dbReference type="NCBI Taxonomy" id="332648"/>
    <lineage>
        <taxon>Eukaryota</taxon>
        <taxon>Fungi</taxon>
        <taxon>Dikarya</taxon>
        <taxon>Ascomycota</taxon>
        <taxon>Pezizomycotina</taxon>
        <taxon>Leotiomycetes</taxon>
        <taxon>Helotiales</taxon>
        <taxon>Sclerotiniaceae</taxon>
        <taxon>Botrytis</taxon>
    </lineage>
</organism>
<dbReference type="EMBL" id="CP009812">
    <property type="protein sequence ID" value="ATZ53076.1"/>
    <property type="molecule type" value="Genomic_DNA"/>
</dbReference>
<keyword evidence="1" id="KW-0812">Transmembrane</keyword>
<gene>
    <name evidence="2" type="ORF">BCIN_08g06870</name>
</gene>
<dbReference type="KEGG" id="bfu:BCIN_08g06870"/>
<dbReference type="AlphaFoldDB" id="A0A384JR66"/>
<sequence>MGLSNKGDSIAVFTLVTFFFVFLSIFLIYVPRYIFLKIKNHKKTPSQTEMKTWFQRGVEVTASIGRRNIVERNARTARFEDIEMGDISGVTSANIRRGTVVVALPEQARVSGERLPNVI</sequence>
<dbReference type="Proteomes" id="UP000001798">
    <property type="component" value="Chromosome 8"/>
</dbReference>
<dbReference type="GeneID" id="36394448"/>
<reference evidence="2 3" key="2">
    <citation type="journal article" date="2012" name="Eukaryot. Cell">
        <title>Genome update of Botrytis cinerea strains B05.10 and T4.</title>
        <authorList>
            <person name="Staats M."/>
            <person name="van Kan J.A."/>
        </authorList>
    </citation>
    <scope>NUCLEOTIDE SEQUENCE [LARGE SCALE GENOMIC DNA]</scope>
    <source>
        <strain evidence="2 3">B05.10</strain>
    </source>
</reference>
<proteinExistence type="predicted"/>
<dbReference type="OMA" id="PIRSEMK"/>
<name>A0A384JR66_BOTFB</name>
<dbReference type="OrthoDB" id="3532454at2759"/>